<protein>
    <submittedName>
        <fullName evidence="1">Receptor-type tyrosine-protein phosphatase s</fullName>
    </submittedName>
</protein>
<dbReference type="EMBL" id="BLXT01000437">
    <property type="protein sequence ID" value="GFN77093.1"/>
    <property type="molecule type" value="Genomic_DNA"/>
</dbReference>
<dbReference type="Proteomes" id="UP000735302">
    <property type="component" value="Unassembled WGS sequence"/>
</dbReference>
<reference evidence="1 2" key="1">
    <citation type="journal article" date="2021" name="Elife">
        <title>Chloroplast acquisition without the gene transfer in kleptoplastic sea slugs, Plakobranchus ocellatus.</title>
        <authorList>
            <person name="Maeda T."/>
            <person name="Takahashi S."/>
            <person name="Yoshida T."/>
            <person name="Shimamura S."/>
            <person name="Takaki Y."/>
            <person name="Nagai Y."/>
            <person name="Toyoda A."/>
            <person name="Suzuki Y."/>
            <person name="Arimoto A."/>
            <person name="Ishii H."/>
            <person name="Satoh N."/>
            <person name="Nishiyama T."/>
            <person name="Hasebe M."/>
            <person name="Maruyama T."/>
            <person name="Minagawa J."/>
            <person name="Obokata J."/>
            <person name="Shigenobu S."/>
        </authorList>
    </citation>
    <scope>NUCLEOTIDE SEQUENCE [LARGE SCALE GENOMIC DNA]</scope>
</reference>
<accession>A0AAV3Y4U7</accession>
<evidence type="ECO:0000313" key="1">
    <source>
        <dbReference type="EMBL" id="GFN77093.1"/>
    </source>
</evidence>
<gene>
    <name evidence="1" type="ORF">PoB_000359900</name>
</gene>
<sequence>MPSLNCAMCFCVSAPAATVPPEPKLTFVIKKVAEDILQFSWTPVGISLTETYKLTVTESGFGGFTVFEGDVPLFNPPIQIAGINPRETYVIIFIPSIHTSPLPQILTLVKPQFMPSIMTLDGRSS</sequence>
<proteinExistence type="predicted"/>
<organism evidence="1 2">
    <name type="scientific">Plakobranchus ocellatus</name>
    <dbReference type="NCBI Taxonomy" id="259542"/>
    <lineage>
        <taxon>Eukaryota</taxon>
        <taxon>Metazoa</taxon>
        <taxon>Spiralia</taxon>
        <taxon>Lophotrochozoa</taxon>
        <taxon>Mollusca</taxon>
        <taxon>Gastropoda</taxon>
        <taxon>Heterobranchia</taxon>
        <taxon>Euthyneura</taxon>
        <taxon>Panpulmonata</taxon>
        <taxon>Sacoglossa</taxon>
        <taxon>Placobranchoidea</taxon>
        <taxon>Plakobranchidae</taxon>
        <taxon>Plakobranchus</taxon>
    </lineage>
</organism>
<keyword evidence="2" id="KW-1185">Reference proteome</keyword>
<dbReference type="AlphaFoldDB" id="A0AAV3Y4U7"/>
<comment type="caution">
    <text evidence="1">The sequence shown here is derived from an EMBL/GenBank/DDBJ whole genome shotgun (WGS) entry which is preliminary data.</text>
</comment>
<keyword evidence="1" id="KW-0675">Receptor</keyword>
<evidence type="ECO:0000313" key="2">
    <source>
        <dbReference type="Proteomes" id="UP000735302"/>
    </source>
</evidence>
<name>A0AAV3Y4U7_9GAST</name>